<proteinExistence type="predicted"/>
<name>A0A386ATS9_HHV8</name>
<accession>A0A386ATS9</accession>
<keyword evidence="1" id="KW-0472">Membrane</keyword>
<keyword evidence="1" id="KW-1133">Transmembrane helix</keyword>
<feature type="transmembrane region" description="Helical" evidence="1">
    <location>
        <begin position="88"/>
        <end position="109"/>
    </location>
</feature>
<reference evidence="2" key="3">
    <citation type="submission" date="2018-07" db="EMBL/GenBank/DDBJ databases">
        <title>Sequence comparison of 60 intact ORF-K15(P), ORF-K15(M) and ORF-K15(N) allele genes and proteins encoded by Kaposi's sarcoma herpesvirus genomes from KS, PEL and PBMC samples collected worldwide.</title>
        <authorList>
            <person name="Zong J.-C."/>
            <person name="Hayward G.S."/>
        </authorList>
    </citation>
    <scope>NUCLEOTIDE SEQUENCE</scope>
    <source>
        <strain evidence="2">TKS10</strain>
    </source>
</reference>
<protein>
    <submittedName>
        <fullName evidence="2">Latent signal transducing membrane protein</fullName>
    </submittedName>
</protein>
<feature type="transmembrane region" description="Helical" evidence="1">
    <location>
        <begin position="35"/>
        <end position="53"/>
    </location>
</feature>
<feature type="transmembrane region" description="Helical" evidence="1">
    <location>
        <begin position="205"/>
        <end position="223"/>
    </location>
</feature>
<feature type="transmembrane region" description="Helical" evidence="1">
    <location>
        <begin position="121"/>
        <end position="142"/>
    </location>
</feature>
<evidence type="ECO:0000256" key="1">
    <source>
        <dbReference type="SAM" id="Phobius"/>
    </source>
</evidence>
<reference evidence="2" key="1">
    <citation type="journal article" date="1999" name="J. Virol.">
        <title>Comparison of genetic variability at multiple loci across the genomes of the major subtypes of Kaposi's sarcoma-associated herpesvirus reveals evidence for recombination and for two distinct types of open reading frame K15 alleles at the right-hand end.</title>
        <authorList>
            <person name="Poole L.J."/>
            <person name="Zong J.C."/>
            <person name="Ciufo D.M."/>
            <person name="Alcendor D.J."/>
            <person name="Cannon J.S."/>
            <person name="Ambinder R."/>
            <person name="Orenstein J.M."/>
            <person name="Reitz M.S."/>
            <person name="Hayward G.S."/>
        </authorList>
    </citation>
    <scope>NUCLEOTIDE SEQUENCE</scope>
    <source>
        <strain evidence="2">TKS10</strain>
    </source>
</reference>
<sequence>MKALIFFWNLWLWALLVCFWCITLVCVTTNSIDTMASLLVICILFVSAINKYTQAISSNNPKWPSSWHLGIIAFIVLKLWNLSTTNSVTYACLITAAILSLVTAVLTLIKHCTACKLQLEHGMLCTSMFAVLMTNMLVHMSNTWQSPWIFFPISFTLSLPFLYAFATVKTGNIKLVSSVSFICAGLVMGYPVFSCETHTCTATATGLSLSSIYLGFTGIISTLHNLWTPPKRGMLTFLLLQGGVLTTQTLTTELLAITSNYNGTMNPSTTGNIKGHEILLLVCLIFLWCLYVWQSFNKASLVTGILHLIAAWSHTGGCAQLVMLLPSGLTRGILTMIICISTLFSTLQGLLVFYLYKETKVVAVNSYRRRRRRIYTRDQNLHHNDNHLGNNVISPPPLPPFFRQPVRLSSHVTDRGRGSQPLNEVELQEVNRDPPSVFGYASILVSGAEESREPSPQPDQSGMSILRVDGGSAFRIDTAQAATQPTDDLYEEVFFPRN</sequence>
<feature type="transmembrane region" description="Helical" evidence="1">
    <location>
        <begin position="235"/>
        <end position="257"/>
    </location>
</feature>
<feature type="transmembrane region" description="Helical" evidence="1">
    <location>
        <begin position="148"/>
        <end position="168"/>
    </location>
</feature>
<keyword evidence="1" id="KW-0812">Transmembrane</keyword>
<organismHost>
    <name type="scientific">Homo sapiens</name>
    <name type="common">Human</name>
    <dbReference type="NCBI Taxonomy" id="9606"/>
</organismHost>
<evidence type="ECO:0000313" key="2">
    <source>
        <dbReference type="EMBL" id="AYC62534.1"/>
    </source>
</evidence>
<organism evidence="2">
    <name type="scientific">Human herpesvirus 8</name>
    <name type="common">HHV-8</name>
    <name type="synonym">Kaposi's sarcoma-associated herpesvirus</name>
    <dbReference type="NCBI Taxonomy" id="37296"/>
    <lineage>
        <taxon>Viruses</taxon>
        <taxon>Duplodnaviria</taxon>
        <taxon>Heunggongvirae</taxon>
        <taxon>Peploviricota</taxon>
        <taxon>Herviviricetes</taxon>
        <taxon>Herpesvirales</taxon>
        <taxon>Orthoherpesviridae</taxon>
        <taxon>Gammaherpesvirinae</taxon>
        <taxon>Rhadinovirus</taxon>
        <taxon>Rhadinovirus humangamma8</taxon>
    </lineage>
</organism>
<dbReference type="InterPro" id="IPR009304">
    <property type="entry name" value="Herpes_LAMP2"/>
</dbReference>
<reference evidence="2" key="2">
    <citation type="journal article" date="2007" name="Curr. Top. Microbiol. Immunol.">
        <title>Modern evolutionary history of the human KSHV genome.</title>
        <authorList>
            <person name="Hayward G.S."/>
            <person name="Zong J.C."/>
        </authorList>
    </citation>
    <scope>NUCLEOTIDE SEQUENCE</scope>
    <source>
        <strain evidence="2">TKS10</strain>
    </source>
</reference>
<feature type="transmembrane region" description="Helical" evidence="1">
    <location>
        <begin position="277"/>
        <end position="293"/>
    </location>
</feature>
<feature type="transmembrane region" description="Helical" evidence="1">
    <location>
        <begin position="175"/>
        <end position="193"/>
    </location>
</feature>
<feature type="transmembrane region" description="Helical" evidence="1">
    <location>
        <begin position="305"/>
        <end position="326"/>
    </location>
</feature>
<feature type="transmembrane region" description="Helical" evidence="1">
    <location>
        <begin position="332"/>
        <end position="356"/>
    </location>
</feature>
<gene>
    <name evidence="2" type="primary">ORF-K15-P allele</name>
</gene>
<dbReference type="Pfam" id="PF06126">
    <property type="entry name" value="Herpes_LAMP2"/>
    <property type="match status" value="1"/>
</dbReference>
<dbReference type="EMBL" id="MH613956">
    <property type="protein sequence ID" value="AYC62534.1"/>
    <property type="molecule type" value="Genomic_DNA"/>
</dbReference>